<feature type="signal peptide" evidence="1">
    <location>
        <begin position="1"/>
        <end position="20"/>
    </location>
</feature>
<keyword evidence="2" id="KW-0449">Lipoprotein</keyword>
<dbReference type="EMBL" id="BMKK01000024">
    <property type="protein sequence ID" value="GGD83798.1"/>
    <property type="molecule type" value="Genomic_DNA"/>
</dbReference>
<evidence type="ECO:0000256" key="1">
    <source>
        <dbReference type="SAM" id="SignalP"/>
    </source>
</evidence>
<reference evidence="2" key="2">
    <citation type="submission" date="2020-09" db="EMBL/GenBank/DDBJ databases">
        <authorList>
            <person name="Sun Q."/>
            <person name="Zhou Y."/>
        </authorList>
    </citation>
    <scope>NUCLEOTIDE SEQUENCE</scope>
    <source>
        <strain evidence="2">CGMCC 1.15958</strain>
    </source>
</reference>
<sequence length="287" mass="32844">MYKKLITLLVSIFTVFQTQAQQTPKGLLWEISGNGLSQPSYLYGTIHIICPDKFFLPKSTAEKFKTAQQIFLEIDMDDPQMLFKAQKLMMSADGKKLKDLMNETDYKLFGEYFKKNVGMDVAAFGTAKPMFYMSMALMKSAGCPIPKSYEEYFVKEAKSENKEVLGLETIEEQMALLNNAPLQQQIDWLMEIVREAEKSNETYDQMLDLYKKQDIEALTKMISEKMVGMKGIEDEMLDKRNQNWIPVIEKNIKQKPTFFAVGAGHLGGEKGVLKLLQQKGYTLKSLE</sequence>
<feature type="chain" id="PRO_5036928154" evidence="1">
    <location>
        <begin position="21"/>
        <end position="287"/>
    </location>
</feature>
<name>A0A916ZAE1_9BACT</name>
<evidence type="ECO:0000313" key="2">
    <source>
        <dbReference type="EMBL" id="GGD83798.1"/>
    </source>
</evidence>
<dbReference type="PANTHER" id="PTHR40590">
    <property type="entry name" value="CYTOPLASMIC PROTEIN-RELATED"/>
    <property type="match status" value="1"/>
</dbReference>
<gene>
    <name evidence="2" type="ORF">GCM10011514_54760</name>
</gene>
<dbReference type="Pfam" id="PF01963">
    <property type="entry name" value="TraB_PrgY_gumN"/>
    <property type="match status" value="1"/>
</dbReference>
<dbReference type="InterPro" id="IPR002816">
    <property type="entry name" value="TraB/PrgY/GumN_fam"/>
</dbReference>
<evidence type="ECO:0000313" key="3">
    <source>
        <dbReference type="Proteomes" id="UP000609064"/>
    </source>
</evidence>
<dbReference type="AlphaFoldDB" id="A0A916ZAE1"/>
<protein>
    <submittedName>
        <fullName evidence="2">Lipoprotein</fullName>
    </submittedName>
</protein>
<keyword evidence="1" id="KW-0732">Signal</keyword>
<proteinExistence type="predicted"/>
<comment type="caution">
    <text evidence="2">The sequence shown here is derived from an EMBL/GenBank/DDBJ whole genome shotgun (WGS) entry which is preliminary data.</text>
</comment>
<dbReference type="CDD" id="cd14789">
    <property type="entry name" value="Tiki"/>
    <property type="match status" value="1"/>
</dbReference>
<accession>A0A916ZAE1</accession>
<dbReference type="Proteomes" id="UP000609064">
    <property type="component" value="Unassembled WGS sequence"/>
</dbReference>
<dbReference type="InterPro" id="IPR047111">
    <property type="entry name" value="YbaP-like"/>
</dbReference>
<reference evidence="2" key="1">
    <citation type="journal article" date="2014" name="Int. J. Syst. Evol. Microbiol.">
        <title>Complete genome sequence of Corynebacterium casei LMG S-19264T (=DSM 44701T), isolated from a smear-ripened cheese.</title>
        <authorList>
            <consortium name="US DOE Joint Genome Institute (JGI-PGF)"/>
            <person name="Walter F."/>
            <person name="Albersmeier A."/>
            <person name="Kalinowski J."/>
            <person name="Ruckert C."/>
        </authorList>
    </citation>
    <scope>NUCLEOTIDE SEQUENCE</scope>
    <source>
        <strain evidence="2">CGMCC 1.15958</strain>
    </source>
</reference>
<organism evidence="2 3">
    <name type="scientific">Emticicia aquatilis</name>
    <dbReference type="NCBI Taxonomy" id="1537369"/>
    <lineage>
        <taxon>Bacteria</taxon>
        <taxon>Pseudomonadati</taxon>
        <taxon>Bacteroidota</taxon>
        <taxon>Cytophagia</taxon>
        <taxon>Cytophagales</taxon>
        <taxon>Leadbetterellaceae</taxon>
        <taxon>Emticicia</taxon>
    </lineage>
</organism>
<dbReference type="RefSeq" id="WP_188771608.1">
    <property type="nucleotide sequence ID" value="NZ_BMKK01000024.1"/>
</dbReference>
<dbReference type="PANTHER" id="PTHR40590:SF1">
    <property type="entry name" value="CYTOPLASMIC PROTEIN"/>
    <property type="match status" value="1"/>
</dbReference>
<keyword evidence="3" id="KW-1185">Reference proteome</keyword>